<keyword evidence="5 6" id="KW-0378">Hydrolase</keyword>
<proteinExistence type="inferred from homology"/>
<dbReference type="InterPro" id="IPR008226">
    <property type="entry name" value="Mini3_fam"/>
</dbReference>
<keyword evidence="6" id="KW-0699">rRNA-binding</keyword>
<keyword evidence="6" id="KW-0694">RNA-binding</keyword>
<name>A0AAU9EPS1_9FIRM</name>
<dbReference type="AlphaFoldDB" id="A0AAU9EPS1"/>
<keyword evidence="2 6" id="KW-0698">rRNA processing</keyword>
<accession>A0AAU9EPS1</accession>
<dbReference type="PANTHER" id="PTHR34276">
    <property type="entry name" value="MINI-RIBONUCLEASE 3"/>
    <property type="match status" value="1"/>
</dbReference>
<reference evidence="8 9" key="1">
    <citation type="submission" date="2023-08" db="EMBL/GenBank/DDBJ databases">
        <title>Helicovermis profunda gen. nov., sp. nov., a novel mesophilic, fermentative bacterium within the Bacillota from a deep-sea hydrothermal vent chimney.</title>
        <authorList>
            <person name="Miyazaki U."/>
            <person name="Mizutani D."/>
            <person name="Hashimoto Y."/>
            <person name="Tame A."/>
            <person name="Sawayama S."/>
            <person name="Miyazaki J."/>
            <person name="Takai K."/>
            <person name="Nakagawa S."/>
        </authorList>
    </citation>
    <scope>NUCLEOTIDE SEQUENCE [LARGE SCALE GENOMIC DNA]</scope>
    <source>
        <strain evidence="8 9">S502</strain>
    </source>
</reference>
<evidence type="ECO:0000259" key="7">
    <source>
        <dbReference type="SMART" id="SM00535"/>
    </source>
</evidence>
<sequence length="145" mass="16655">MEEFIKKINILNVSENDLKMMNPLVLAYIGDSIFDLFIKSYMVSKSKANVNKINKMVVKFVKAPSQALIVKRITEFLSEEEIRIIKRGRNQKTTTPAKNASLVDYKLATGFEALIGWLYLKDDISRLNQIIELSIKIIEESEELI</sequence>
<keyword evidence="1 6" id="KW-0690">Ribosome biogenesis</keyword>
<keyword evidence="6" id="KW-0460">Magnesium</keyword>
<dbReference type="InterPro" id="IPR036389">
    <property type="entry name" value="RNase_III_sf"/>
</dbReference>
<evidence type="ECO:0000313" key="8">
    <source>
        <dbReference type="EMBL" id="BEP30149.1"/>
    </source>
</evidence>
<comment type="cofactor">
    <cofactor evidence="6">
        <name>Mg(2+)</name>
        <dbReference type="ChEBI" id="CHEBI:18420"/>
    </cofactor>
</comment>
<dbReference type="SMART" id="SM00535">
    <property type="entry name" value="RIBOc"/>
    <property type="match status" value="1"/>
</dbReference>
<evidence type="ECO:0000256" key="3">
    <source>
        <dbReference type="ARBA" id="ARBA00022722"/>
    </source>
</evidence>
<evidence type="ECO:0000313" key="9">
    <source>
        <dbReference type="Proteomes" id="UP001321786"/>
    </source>
</evidence>
<dbReference type="Gene3D" id="1.10.1520.10">
    <property type="entry name" value="Ribonuclease III domain"/>
    <property type="match status" value="1"/>
</dbReference>
<organism evidence="8 9">
    <name type="scientific">Helicovermis profundi</name>
    <dbReference type="NCBI Taxonomy" id="3065157"/>
    <lineage>
        <taxon>Bacteria</taxon>
        <taxon>Bacillati</taxon>
        <taxon>Bacillota</taxon>
        <taxon>Clostridia</taxon>
        <taxon>Helicovermis</taxon>
    </lineage>
</organism>
<keyword evidence="9" id="KW-1185">Reference proteome</keyword>
<evidence type="ECO:0000256" key="2">
    <source>
        <dbReference type="ARBA" id="ARBA00022552"/>
    </source>
</evidence>
<dbReference type="Pfam" id="PF00636">
    <property type="entry name" value="Ribonuclease_3"/>
    <property type="match status" value="1"/>
</dbReference>
<dbReference type="EC" id="3.1.26.-" evidence="6"/>
<evidence type="ECO:0000256" key="4">
    <source>
        <dbReference type="ARBA" id="ARBA00022759"/>
    </source>
</evidence>
<dbReference type="SUPFAM" id="SSF69065">
    <property type="entry name" value="RNase III domain-like"/>
    <property type="match status" value="1"/>
</dbReference>
<dbReference type="InterPro" id="IPR000999">
    <property type="entry name" value="RNase_III_dom"/>
</dbReference>
<dbReference type="Proteomes" id="UP001321786">
    <property type="component" value="Chromosome"/>
</dbReference>
<dbReference type="GO" id="GO:0005737">
    <property type="term" value="C:cytoplasm"/>
    <property type="evidence" value="ECO:0007669"/>
    <property type="project" value="UniProtKB-SubCell"/>
</dbReference>
<comment type="similarity">
    <text evidence="6">Belongs to the MrnC RNase family.</text>
</comment>
<evidence type="ECO:0000256" key="5">
    <source>
        <dbReference type="ARBA" id="ARBA00022801"/>
    </source>
</evidence>
<dbReference type="HAMAP" id="MF_01468">
    <property type="entry name" value="RNase_Mini_III"/>
    <property type="match status" value="1"/>
</dbReference>
<gene>
    <name evidence="6" type="primary">mrnC</name>
    <name evidence="8" type="ORF">HLPR_24800</name>
</gene>
<dbReference type="GO" id="GO:0006364">
    <property type="term" value="P:rRNA processing"/>
    <property type="evidence" value="ECO:0007669"/>
    <property type="project" value="UniProtKB-UniRule"/>
</dbReference>
<protein>
    <recommendedName>
        <fullName evidence="6">Mini-ribonuclease 3</fullName>
        <shortName evidence="6">Mini-3</shortName>
        <shortName evidence="6">Mini-RNase 3</shortName>
        <ecNumber evidence="6">3.1.26.-</ecNumber>
    </recommendedName>
    <alternativeName>
        <fullName evidence="6">Mini-RNase III</fullName>
        <shortName evidence="6">Mini-III</shortName>
    </alternativeName>
</protein>
<dbReference type="GO" id="GO:0019843">
    <property type="term" value="F:rRNA binding"/>
    <property type="evidence" value="ECO:0007669"/>
    <property type="project" value="UniProtKB-UniRule"/>
</dbReference>
<evidence type="ECO:0000256" key="6">
    <source>
        <dbReference type="HAMAP-Rule" id="MF_01468"/>
    </source>
</evidence>
<dbReference type="EMBL" id="AP028654">
    <property type="protein sequence ID" value="BEP30149.1"/>
    <property type="molecule type" value="Genomic_DNA"/>
</dbReference>
<feature type="domain" description="RNase III" evidence="7">
    <location>
        <begin position="3"/>
        <end position="144"/>
    </location>
</feature>
<dbReference type="KEGG" id="hprf:HLPR_24800"/>
<keyword evidence="3 6" id="KW-0540">Nuclease</keyword>
<keyword evidence="4 6" id="KW-0255">Endonuclease</keyword>
<comment type="subunit">
    <text evidence="6">Homodimer.</text>
</comment>
<dbReference type="GO" id="GO:0004525">
    <property type="term" value="F:ribonuclease III activity"/>
    <property type="evidence" value="ECO:0007669"/>
    <property type="project" value="InterPro"/>
</dbReference>
<dbReference type="PANTHER" id="PTHR34276:SF1">
    <property type="entry name" value="MINI-RIBONUCLEASE 3"/>
    <property type="match status" value="1"/>
</dbReference>
<feature type="active site" evidence="6">
    <location>
        <position position="31"/>
    </location>
</feature>
<evidence type="ECO:0000256" key="1">
    <source>
        <dbReference type="ARBA" id="ARBA00022517"/>
    </source>
</evidence>
<dbReference type="PIRSF" id="PIRSF005520">
    <property type="entry name" value="UCP005520"/>
    <property type="match status" value="1"/>
</dbReference>
<dbReference type="RefSeq" id="WP_338535748.1">
    <property type="nucleotide sequence ID" value="NZ_AP028654.1"/>
</dbReference>
<keyword evidence="6" id="KW-0963">Cytoplasm</keyword>
<comment type="subcellular location">
    <subcellularLocation>
        <location evidence="6">Cytoplasm</location>
    </subcellularLocation>
</comment>
<comment type="function">
    <text evidence="6">Involved in correct processing of both the 5' and 3' ends of 23S rRNA precursor. Processes 30S rRNA precursor transcript even in absence of ribonuclease 3 (Rnc); Rnc processes 30S rRNA into smaller rRNA precursors.</text>
</comment>